<protein>
    <submittedName>
        <fullName evidence="1">Uncharacterized protein</fullName>
    </submittedName>
</protein>
<keyword evidence="2" id="KW-1185">Reference proteome</keyword>
<dbReference type="STRING" id="104102.AtDm6_3342"/>
<dbReference type="Proteomes" id="UP000029448">
    <property type="component" value="Unassembled WGS sequence"/>
</dbReference>
<name>A0A094YI11_9PROT</name>
<sequence>MGYDFYTGGKRFFLESSTSSGEAYKIRTDKISKLFSQTKPIRKIK</sequence>
<dbReference type="PATRIC" id="fig|104102.7.peg.3298"/>
<comment type="caution">
    <text evidence="1">The sequence shown here is derived from an EMBL/GenBank/DDBJ whole genome shotgun (WGS) entry which is preliminary data.</text>
</comment>
<accession>A0A094YI11</accession>
<dbReference type="AlphaFoldDB" id="A0A094YI11"/>
<dbReference type="EMBL" id="JOKM01000106">
    <property type="protein sequence ID" value="KGB20977.1"/>
    <property type="molecule type" value="Genomic_DNA"/>
</dbReference>
<evidence type="ECO:0000313" key="1">
    <source>
        <dbReference type="EMBL" id="KGB20977.1"/>
    </source>
</evidence>
<organism evidence="1 2">
    <name type="scientific">Acetobacter tropicalis</name>
    <dbReference type="NCBI Taxonomy" id="104102"/>
    <lineage>
        <taxon>Bacteria</taxon>
        <taxon>Pseudomonadati</taxon>
        <taxon>Pseudomonadota</taxon>
        <taxon>Alphaproteobacteria</taxon>
        <taxon>Acetobacterales</taxon>
        <taxon>Acetobacteraceae</taxon>
        <taxon>Acetobacter</taxon>
    </lineage>
</organism>
<proteinExistence type="predicted"/>
<evidence type="ECO:0000313" key="2">
    <source>
        <dbReference type="Proteomes" id="UP000029448"/>
    </source>
</evidence>
<gene>
    <name evidence="1" type="ORF">AtDm6_3342</name>
</gene>
<reference evidence="1 2" key="1">
    <citation type="submission" date="2014-06" db="EMBL/GenBank/DDBJ databases">
        <title>Functional and comparative genomic analyses of the Drosophila gut microbiota identify candidate symbiosis factors.</title>
        <authorList>
            <person name="Newell P.D."/>
            <person name="Chaston J.M."/>
            <person name="Douglas A.E."/>
        </authorList>
    </citation>
    <scope>NUCLEOTIDE SEQUENCE [LARGE SCALE GENOMIC DNA]</scope>
    <source>
        <strain evidence="1 2">DmCS_006</strain>
    </source>
</reference>